<evidence type="ECO:0000256" key="1">
    <source>
        <dbReference type="SAM" id="MobiDB-lite"/>
    </source>
</evidence>
<dbReference type="EMBL" id="KV876898">
    <property type="protein sequence ID" value="RZR75532.1"/>
    <property type="molecule type" value="Genomic_DNA"/>
</dbReference>
<accession>A0A445MMR2</accession>
<protein>
    <submittedName>
        <fullName evidence="2">Uncharacterized protein</fullName>
    </submittedName>
</protein>
<feature type="region of interest" description="Disordered" evidence="1">
    <location>
        <begin position="46"/>
        <end position="76"/>
    </location>
</feature>
<gene>
    <name evidence="2" type="ORF">BHM03_00060334</name>
</gene>
<feature type="compositionally biased region" description="Basic and acidic residues" evidence="1">
    <location>
        <begin position="99"/>
        <end position="108"/>
    </location>
</feature>
<evidence type="ECO:0000313" key="2">
    <source>
        <dbReference type="EMBL" id="RZR75532.1"/>
    </source>
</evidence>
<proteinExistence type="predicted"/>
<dbReference type="AlphaFoldDB" id="A0A445MMR2"/>
<feature type="region of interest" description="Disordered" evidence="1">
    <location>
        <begin position="88"/>
        <end position="108"/>
    </location>
</feature>
<organism evidence="2">
    <name type="scientific">Ensete ventricosum</name>
    <name type="common">Abyssinian banana</name>
    <name type="synonym">Musa ensete</name>
    <dbReference type="NCBI Taxonomy" id="4639"/>
    <lineage>
        <taxon>Eukaryota</taxon>
        <taxon>Viridiplantae</taxon>
        <taxon>Streptophyta</taxon>
        <taxon>Embryophyta</taxon>
        <taxon>Tracheophyta</taxon>
        <taxon>Spermatophyta</taxon>
        <taxon>Magnoliopsida</taxon>
        <taxon>Liliopsida</taxon>
        <taxon>Zingiberales</taxon>
        <taxon>Musaceae</taxon>
        <taxon>Ensete</taxon>
    </lineage>
</organism>
<name>A0A445MMR2_ENSVE</name>
<dbReference type="Proteomes" id="UP000290560">
    <property type="component" value="Unassembled WGS sequence"/>
</dbReference>
<reference evidence="2" key="1">
    <citation type="journal article" date="2018" name="Data Brief">
        <title>Genome sequence data from 17 accessions of Ensete ventricosum, a staple food crop for millions in Ethiopia.</title>
        <authorList>
            <person name="Yemataw Z."/>
            <person name="Muzemil S."/>
            <person name="Ambachew D."/>
            <person name="Tripathi L."/>
            <person name="Tesfaye K."/>
            <person name="Chala A."/>
            <person name="Farbos A."/>
            <person name="O'Neill P."/>
            <person name="Moore K."/>
            <person name="Grant M."/>
            <person name="Studholme D.J."/>
        </authorList>
    </citation>
    <scope>NUCLEOTIDE SEQUENCE [LARGE SCALE GENOMIC DNA]</scope>
    <source>
        <tissue evidence="2">Leaf</tissue>
    </source>
</reference>
<sequence length="108" mass="12058">MMHPLWFLNSGIRAKVFVRKIGFKLCVMRLNRVESFYVFLRHFRSEGNEEEEQPGMAQPPTRGRPAAAKDPLQGGGRLRLGLLQGVAARRGSSPQGAATHKDCSRPRA</sequence>